<dbReference type="CDD" id="cd00093">
    <property type="entry name" value="HTH_XRE"/>
    <property type="match status" value="1"/>
</dbReference>
<dbReference type="InterPro" id="IPR010982">
    <property type="entry name" value="Lambda_DNA-bd_dom_sf"/>
</dbReference>
<dbReference type="Pfam" id="PF12844">
    <property type="entry name" value="HTH_19"/>
    <property type="match status" value="1"/>
</dbReference>
<feature type="domain" description="HTH cro/C1-type" evidence="1">
    <location>
        <begin position="24"/>
        <end position="84"/>
    </location>
</feature>
<dbReference type="EMBL" id="JADCJZ010000001">
    <property type="protein sequence ID" value="MBE5023935.1"/>
    <property type="molecule type" value="Genomic_DNA"/>
</dbReference>
<dbReference type="SUPFAM" id="SSF47413">
    <property type="entry name" value="lambda repressor-like DNA-binding domains"/>
    <property type="match status" value="1"/>
</dbReference>
<dbReference type="Proteomes" id="UP001194273">
    <property type="component" value="Unassembled WGS sequence"/>
</dbReference>
<name>A0ABR9QS65_9ACTN</name>
<sequence>MEREKNNSPDLDLEGYSQRLGYRLRDLRRERGLSQEDVANGAGIAIYTYQKYEKGESKPGTPMNPTYHTLLSLAWVFGLSVTELLDLDGTGADRGPEAD</sequence>
<evidence type="ECO:0000313" key="3">
    <source>
        <dbReference type="Proteomes" id="UP001194273"/>
    </source>
</evidence>
<evidence type="ECO:0000259" key="1">
    <source>
        <dbReference type="PROSITE" id="PS50943"/>
    </source>
</evidence>
<accession>A0ABR9QS65</accession>
<gene>
    <name evidence="2" type="ORF">INF26_03580</name>
</gene>
<evidence type="ECO:0000313" key="2">
    <source>
        <dbReference type="EMBL" id="MBE5023935.1"/>
    </source>
</evidence>
<dbReference type="PROSITE" id="PS50943">
    <property type="entry name" value="HTH_CROC1"/>
    <property type="match status" value="1"/>
</dbReference>
<organism evidence="2 3">
    <name type="scientific">Thermophilibacter gallinarum</name>
    <dbReference type="NCBI Taxonomy" id="2779357"/>
    <lineage>
        <taxon>Bacteria</taxon>
        <taxon>Bacillati</taxon>
        <taxon>Actinomycetota</taxon>
        <taxon>Coriobacteriia</taxon>
        <taxon>Coriobacteriales</taxon>
        <taxon>Atopobiaceae</taxon>
        <taxon>Thermophilibacter</taxon>
    </lineage>
</organism>
<reference evidence="2 3" key="1">
    <citation type="submission" date="2020-10" db="EMBL/GenBank/DDBJ databases">
        <title>ChiBAC.</title>
        <authorList>
            <person name="Zenner C."/>
            <person name="Hitch T.C.A."/>
            <person name="Clavel T."/>
        </authorList>
    </citation>
    <scope>NUCLEOTIDE SEQUENCE [LARGE SCALE GENOMIC DNA]</scope>
    <source>
        <strain evidence="2 3">DSM 107455</strain>
    </source>
</reference>
<dbReference type="Gene3D" id="1.10.260.40">
    <property type="entry name" value="lambda repressor-like DNA-binding domains"/>
    <property type="match status" value="1"/>
</dbReference>
<proteinExistence type="predicted"/>
<dbReference type="SMART" id="SM00530">
    <property type="entry name" value="HTH_XRE"/>
    <property type="match status" value="1"/>
</dbReference>
<dbReference type="InterPro" id="IPR001387">
    <property type="entry name" value="Cro/C1-type_HTH"/>
</dbReference>
<comment type="caution">
    <text evidence="2">The sequence shown here is derived from an EMBL/GenBank/DDBJ whole genome shotgun (WGS) entry which is preliminary data.</text>
</comment>
<keyword evidence="3" id="KW-1185">Reference proteome</keyword>
<protein>
    <submittedName>
        <fullName evidence="2">Helix-turn-helix transcriptional regulator</fullName>
    </submittedName>
</protein>
<dbReference type="RefSeq" id="WP_193529341.1">
    <property type="nucleotide sequence ID" value="NZ_JADCJZ010000001.1"/>
</dbReference>